<evidence type="ECO:0000313" key="4">
    <source>
        <dbReference type="Proteomes" id="UP000026961"/>
    </source>
</evidence>
<feature type="region of interest" description="Disordered" evidence="1">
    <location>
        <begin position="821"/>
        <end position="858"/>
    </location>
</feature>
<dbReference type="SMART" id="SM00256">
    <property type="entry name" value="FBOX"/>
    <property type="match status" value="3"/>
</dbReference>
<reference evidence="3" key="2">
    <citation type="submission" date="2018-05" db="EMBL/GenBank/DDBJ databases">
        <title>OgluRS3 (Oryza glumaepatula Reference Sequence Version 3).</title>
        <authorList>
            <person name="Zhang J."/>
            <person name="Kudrna D."/>
            <person name="Lee S."/>
            <person name="Talag J."/>
            <person name="Welchert J."/>
            <person name="Wing R.A."/>
        </authorList>
    </citation>
    <scope>NUCLEOTIDE SEQUENCE [LARGE SCALE GENOMIC DNA]</scope>
</reference>
<organism evidence="3">
    <name type="scientific">Oryza glumipatula</name>
    <dbReference type="NCBI Taxonomy" id="40148"/>
    <lineage>
        <taxon>Eukaryota</taxon>
        <taxon>Viridiplantae</taxon>
        <taxon>Streptophyta</taxon>
        <taxon>Embryophyta</taxon>
        <taxon>Tracheophyta</taxon>
        <taxon>Spermatophyta</taxon>
        <taxon>Magnoliopsida</taxon>
        <taxon>Liliopsida</taxon>
        <taxon>Poales</taxon>
        <taxon>Poaceae</taxon>
        <taxon>BOP clade</taxon>
        <taxon>Oryzoideae</taxon>
        <taxon>Oryzeae</taxon>
        <taxon>Oryzinae</taxon>
        <taxon>Oryza</taxon>
    </lineage>
</organism>
<sequence>MNDTTTTSPAAPAPAAVDDLISELDDAVLLHILSFLPSAGDVARTTVLSRRWRHLFGIAPCLRFAVGPGSFAEDDDEDEEEHDARCHDAARRLIAGADVCLARRRRGGEGGHDALRVLEISLVYGDADNDSSWYKREPVGKRYYIHDHHHEADITPSLVDSWLRFAERHVTGSFVLELPLNAAAAAKQDQEEADEAKRDVAPPVEEEEVSPAEQEETAAEEEEELPPAMAAEVVETVDEQLDLLPAAEEEAVELPAITRAAAMSLTLGGANTVVPIAGAGAFRALTDFTLCRAKINAYDNDDLRLGHLLSSPCCPRLRRLELRHVAGLIRLRLDAAAGTLEELRLVYLPDLRRLHVDAPGLRLLDPRRPLRQPAVLRRPRRGEGVGAEAGDAGYRACREFIATATVRHLKMLSLYSHGGADDETNVAAVRLLKSCTAVDHLELRLTVRVLPSEDTVKDIPHLPTVSKLRLDVSTWWHGHTIGATLARIIERCNNIEHISIRVRGLCNCSQPKGWEDQKIQLDNLKRVEFKGFIPFDDRKSLLRLLLKNAPALEKITFDGAAAVRRIKNLEIMSFGDDDDNAAAVWLLKNCYAVDHLKVKLDILLAQQDDDDIIKDVPQLPSVTSLTIEASSWFDGHAVGASIAKFIAKCNNIKYLRIDFSGWYHLYCSEPGCLCHQPEDWKDQMISLENLTVVDIRRFAPLDDRRSLVQLLFASSPALDTMTVELHGSYLVNCREEGKEYQFDMPCYQGYWNPCAWEFGVHKFNGGTKFKWTREMSARALAPALRFAVGPGAFADEHGEDREKFAASRRDAARRLIARGAPPPARATTTSMSWRSPWCTTPTTSGRSTTSTDHHHEADVTPPRVGGWLRFAERQVKGSFTLELQLVAPVAAAVAAAAARRAAREKANIASVTDEGVVIFVEHVAPPPANIEEEEEAPPEVVELSCSTRAEVTSLNLGYATVSVPATGAFRALTDFTLRHAVLDAGGGGGGGDDDLRLGHLLSSSCCPRLRRLRLQQIGGLAALRLDEAGTLEELWLVNLPDLRRPDLDAAGLRQLRLCGAMAISTPRLEDLACDGMVHPDRLRFAGASRSSSSSRTAPATPPPCGFSRTASRSDHLEVDLFFAMIKARAWMGGHSISPTLARFLSKCERIEQLSIHIQDGSLVCSDPLCICGQPEDWEDQMIPLEHLKNIEIRGFAPFKDDRKRLVRLLFLNSPALEWMSVELDSRHVNKSQEDGIQVVFDIPDYGGFWVPCAWEECHGCSDATRYDLSSNSKKMNDTMTPAAAAVDLISELDDDVLLHILSFLPSASDVARTTVLSRRWRHLFGIAPRLRFDVGPGSFAEGDDEDEEERDAARCHDAARRLIAGVDACLARRRAAAAAADVDVHEISLVYTDKSKHGLYKREAVGRRFYFHDHRHEADVTPSLVGSWLRFAERHVKGSFVLVLPLNAAAAAKLDREEAAAAEEDDTEEEQAEVAPPVEEEEDEEVSPAEGEEELPPAMATEEEDVAVAPVVLEEAVDEELELPPPPAAEEEEEDDDDEVVELPATARAAAMSLTLGGAITTVPIAAAGAFRALTDFTLCRAKINAYDNDDLRLGHLLSSPCCPRLRRLELRHVAGLIRLHLDAAGTLEELRLVYLPDLLRLHVDAPGLRLLRVGHCNHLPLSDDPALARVSAPRLESLAWDGLEHIACREVVVATATVRHLNKISLFSHGGADDETNVAAVRLLKSCTTVDHLELRLTLRVARIVESDRLNELNDDVLLHILGFLPSARDVARATMPSKRWRRLWPLAPALRFSVGPGSFADEHGEVDREKFAVSRRDAARRLIAAVDATLLARRAAGEGSDVDVMEISLVYSSEDKYYVCSYGMERRYYLHDHRHEADITLSRVDSWLRFAERHVKGSFTLELPLVAPVAAAVAAAEARRAAWLEANTASVTDEGEVIFVEHVAPPANVEEEEEEIDVEVVELPRSTRAEMMNLTLGYATVSVPATGAFRALTDFTLHHAVLDAGSGDDDLRLGHLLSSSCCPRLRRLSLRHVAGSLGPADPYLAISVNDYNFV</sequence>
<dbReference type="InterPro" id="IPR055312">
    <property type="entry name" value="FBL15-like"/>
</dbReference>
<dbReference type="CDD" id="cd22160">
    <property type="entry name" value="F-box_AtFBL13-like"/>
    <property type="match status" value="2"/>
</dbReference>
<dbReference type="Pfam" id="PF00646">
    <property type="entry name" value="F-box"/>
    <property type="match status" value="1"/>
</dbReference>
<dbReference type="Gene3D" id="1.20.1280.50">
    <property type="match status" value="2"/>
</dbReference>
<dbReference type="Gramene" id="OGLUM12G15600.1">
    <property type="protein sequence ID" value="OGLUM12G15600.1"/>
    <property type="gene ID" value="OGLUM12G15600"/>
</dbReference>
<dbReference type="InterPro" id="IPR032675">
    <property type="entry name" value="LRR_dom_sf"/>
</dbReference>
<feature type="region of interest" description="Disordered" evidence="1">
    <location>
        <begin position="1455"/>
        <end position="1500"/>
    </location>
</feature>
<dbReference type="eggNOG" id="ENOG502R3DZ">
    <property type="taxonomic scope" value="Eukaryota"/>
</dbReference>
<feature type="compositionally biased region" description="Acidic residues" evidence="1">
    <location>
        <begin position="1529"/>
        <end position="1538"/>
    </location>
</feature>
<accession>A0A0E0BTG3</accession>
<dbReference type="PANTHER" id="PTHR34709:SF43">
    <property type="entry name" value="OS12G0527100 PROTEIN"/>
    <property type="match status" value="1"/>
</dbReference>
<dbReference type="InterPro" id="IPR053781">
    <property type="entry name" value="F-box_AtFBL13-like"/>
</dbReference>
<feature type="domain" description="F-box" evidence="2">
    <location>
        <begin position="1754"/>
        <end position="1795"/>
    </location>
</feature>
<feature type="region of interest" description="Disordered" evidence="1">
    <location>
        <begin position="186"/>
        <end position="226"/>
    </location>
</feature>
<feature type="region of interest" description="Disordered" evidence="1">
    <location>
        <begin position="1086"/>
        <end position="1110"/>
    </location>
</feature>
<dbReference type="HOGENOM" id="CLU_001629_0_0_1"/>
<dbReference type="InterPro" id="IPR036047">
    <property type="entry name" value="F-box-like_dom_sf"/>
</dbReference>
<feature type="region of interest" description="Disordered" evidence="1">
    <location>
        <begin position="1517"/>
        <end position="1538"/>
    </location>
</feature>
<dbReference type="EnsemblPlants" id="OGLUM12G15600.1">
    <property type="protein sequence ID" value="OGLUM12G15600.1"/>
    <property type="gene ID" value="OGLUM12G15600"/>
</dbReference>
<evidence type="ECO:0000256" key="1">
    <source>
        <dbReference type="SAM" id="MobiDB-lite"/>
    </source>
</evidence>
<proteinExistence type="predicted"/>
<evidence type="ECO:0000259" key="2">
    <source>
        <dbReference type="SMART" id="SM00256"/>
    </source>
</evidence>
<name>A0A0E0BTG3_9ORYZ</name>
<feature type="compositionally biased region" description="Low complexity" evidence="1">
    <location>
        <begin position="1087"/>
        <end position="1098"/>
    </location>
</feature>
<protein>
    <recommendedName>
        <fullName evidence="2">F-box domain-containing protein</fullName>
    </recommendedName>
</protein>
<dbReference type="Proteomes" id="UP000026961">
    <property type="component" value="Chromosome 12"/>
</dbReference>
<feature type="compositionally biased region" description="Acidic residues" evidence="1">
    <location>
        <begin position="1460"/>
        <end position="1500"/>
    </location>
</feature>
<evidence type="ECO:0000313" key="3">
    <source>
        <dbReference type="EnsemblPlants" id="OGLUM12G15600.1"/>
    </source>
</evidence>
<dbReference type="SUPFAM" id="SSF52047">
    <property type="entry name" value="RNI-like"/>
    <property type="match status" value="1"/>
</dbReference>
<feature type="domain" description="F-box" evidence="2">
    <location>
        <begin position="24"/>
        <end position="64"/>
    </location>
</feature>
<dbReference type="InterPro" id="IPR001810">
    <property type="entry name" value="F-box_dom"/>
</dbReference>
<feature type="domain" description="F-box" evidence="2">
    <location>
        <begin position="1292"/>
        <end position="1332"/>
    </location>
</feature>
<feature type="compositionally biased region" description="Acidic residues" evidence="1">
    <location>
        <begin position="204"/>
        <end position="225"/>
    </location>
</feature>
<dbReference type="PANTHER" id="PTHR34709">
    <property type="entry name" value="OS10G0396666 PROTEIN"/>
    <property type="match status" value="1"/>
</dbReference>
<dbReference type="STRING" id="40148.A0A0E0BTG3"/>
<reference evidence="3" key="1">
    <citation type="submission" date="2015-04" db="UniProtKB">
        <authorList>
            <consortium name="EnsemblPlants"/>
        </authorList>
    </citation>
    <scope>IDENTIFICATION</scope>
</reference>
<feature type="compositionally biased region" description="Low complexity" evidence="1">
    <location>
        <begin position="839"/>
        <end position="850"/>
    </location>
</feature>
<keyword evidence="4" id="KW-1185">Reference proteome</keyword>
<dbReference type="Gene3D" id="3.80.10.10">
    <property type="entry name" value="Ribonuclease Inhibitor"/>
    <property type="match status" value="1"/>
</dbReference>
<dbReference type="SUPFAM" id="SSF81383">
    <property type="entry name" value="F-box domain"/>
    <property type="match status" value="3"/>
</dbReference>